<dbReference type="InterPro" id="IPR036736">
    <property type="entry name" value="ACP-like_sf"/>
</dbReference>
<evidence type="ECO:0000256" key="2">
    <source>
        <dbReference type="ARBA" id="ARBA00022553"/>
    </source>
</evidence>
<keyword evidence="1" id="KW-0596">Phosphopantetheine</keyword>
<proteinExistence type="predicted"/>
<keyword evidence="5" id="KW-1185">Reference proteome</keyword>
<evidence type="ECO:0000313" key="5">
    <source>
        <dbReference type="Proteomes" id="UP000323380"/>
    </source>
</evidence>
<dbReference type="RefSeq" id="WP_067890602.1">
    <property type="nucleotide sequence ID" value="NZ_VSFG01000004.1"/>
</dbReference>
<dbReference type="Gene3D" id="1.10.1200.10">
    <property type="entry name" value="ACP-like"/>
    <property type="match status" value="1"/>
</dbReference>
<organism evidence="4 5">
    <name type="scientific">Actinomadura chibensis</name>
    <dbReference type="NCBI Taxonomy" id="392828"/>
    <lineage>
        <taxon>Bacteria</taxon>
        <taxon>Bacillati</taxon>
        <taxon>Actinomycetota</taxon>
        <taxon>Actinomycetes</taxon>
        <taxon>Streptosporangiales</taxon>
        <taxon>Thermomonosporaceae</taxon>
        <taxon>Actinomadura</taxon>
    </lineage>
</organism>
<evidence type="ECO:0000256" key="1">
    <source>
        <dbReference type="ARBA" id="ARBA00022450"/>
    </source>
</evidence>
<dbReference type="SUPFAM" id="SSF47336">
    <property type="entry name" value="ACP-like"/>
    <property type="match status" value="1"/>
</dbReference>
<dbReference type="InterPro" id="IPR006162">
    <property type="entry name" value="Ppantetheine_attach_site"/>
</dbReference>
<keyword evidence="2" id="KW-0597">Phosphoprotein</keyword>
<sequence length="82" mass="9231">MWDSRFEEILRGRLPFLEEEEKVGEDLSLRDFGLDSMGAVELLASLEAAYSVRFVDDALDMANFATPGVLWTTLSKMIEKAS</sequence>
<comment type="caution">
    <text evidence="4">The sequence shown here is derived from an EMBL/GenBank/DDBJ whole genome shotgun (WGS) entry which is preliminary data.</text>
</comment>
<dbReference type="InterPro" id="IPR009081">
    <property type="entry name" value="PP-bd_ACP"/>
</dbReference>
<dbReference type="AlphaFoldDB" id="A0A5D0NKF9"/>
<dbReference type="PROSITE" id="PS50075">
    <property type="entry name" value="CARRIER"/>
    <property type="match status" value="1"/>
</dbReference>
<dbReference type="Pfam" id="PF00550">
    <property type="entry name" value="PP-binding"/>
    <property type="match status" value="1"/>
</dbReference>
<protein>
    <submittedName>
        <fullName evidence="4">Acyl carrier protein</fullName>
    </submittedName>
</protein>
<dbReference type="EMBL" id="VSFG01000004">
    <property type="protein sequence ID" value="TYB44912.1"/>
    <property type="molecule type" value="Genomic_DNA"/>
</dbReference>
<dbReference type="STRING" id="1220554.GCA_001552135_02840"/>
<evidence type="ECO:0000259" key="3">
    <source>
        <dbReference type="PROSITE" id="PS50075"/>
    </source>
</evidence>
<reference evidence="4 5" key="1">
    <citation type="submission" date="2019-08" db="EMBL/GenBank/DDBJ databases">
        <title>Actinomadura sp. nov. CYP1-5 isolated from mountain soil.</title>
        <authorList>
            <person name="Songsumanus A."/>
            <person name="Kuncharoen N."/>
            <person name="Kudo T."/>
            <person name="Yuki M."/>
            <person name="Igarashi Y."/>
            <person name="Tanasupawat S."/>
        </authorList>
    </citation>
    <scope>NUCLEOTIDE SEQUENCE [LARGE SCALE GENOMIC DNA]</scope>
    <source>
        <strain evidence="4 5">JCM 14158</strain>
    </source>
</reference>
<accession>A0A5D0NKF9</accession>
<gene>
    <name evidence="4" type="ORF">FXF69_22535</name>
</gene>
<dbReference type="PROSITE" id="PS00012">
    <property type="entry name" value="PHOSPHOPANTETHEINE"/>
    <property type="match status" value="1"/>
</dbReference>
<evidence type="ECO:0000313" key="4">
    <source>
        <dbReference type="EMBL" id="TYB44912.1"/>
    </source>
</evidence>
<dbReference type="Proteomes" id="UP000323380">
    <property type="component" value="Unassembled WGS sequence"/>
</dbReference>
<name>A0A5D0NKF9_9ACTN</name>
<feature type="domain" description="Carrier" evidence="3">
    <location>
        <begin position="1"/>
        <end position="78"/>
    </location>
</feature>